<feature type="transmembrane region" description="Helical" evidence="1">
    <location>
        <begin position="29"/>
        <end position="49"/>
    </location>
</feature>
<accession>A0ABY5MIP1</accession>
<keyword evidence="3" id="KW-1185">Reference proteome</keyword>
<proteinExistence type="predicted"/>
<dbReference type="EMBL" id="CP030941">
    <property type="protein sequence ID" value="UUP16739.1"/>
    <property type="molecule type" value="Genomic_DNA"/>
</dbReference>
<evidence type="ECO:0000313" key="2">
    <source>
        <dbReference type="EMBL" id="UUP16739.1"/>
    </source>
</evidence>
<evidence type="ECO:0000256" key="1">
    <source>
        <dbReference type="SAM" id="Phobius"/>
    </source>
</evidence>
<keyword evidence="1" id="KW-1133">Transmembrane helix</keyword>
<name>A0ABY5MIP1_9HYPH</name>
<organism evidence="2 3">
    <name type="scientific">Nitratireductor thuwali</name>
    <dbReference type="NCBI Taxonomy" id="2267699"/>
    <lineage>
        <taxon>Bacteria</taxon>
        <taxon>Pseudomonadati</taxon>
        <taxon>Pseudomonadota</taxon>
        <taxon>Alphaproteobacteria</taxon>
        <taxon>Hyphomicrobiales</taxon>
        <taxon>Phyllobacteriaceae</taxon>
        <taxon>Nitratireductor</taxon>
    </lineage>
</organism>
<dbReference type="RefSeq" id="WP_338529144.1">
    <property type="nucleotide sequence ID" value="NZ_CP030941.1"/>
</dbReference>
<evidence type="ECO:0000313" key="3">
    <source>
        <dbReference type="Proteomes" id="UP001342418"/>
    </source>
</evidence>
<sequence length="241" mass="27102">MHGRRRWVLARENGFLSMWTWLQDNHGPVSALASIFTLAIWTLYFQILLSSYRHRLRAKILINRGAGHTLHAHCVIANMSVEPIYVEAVIADIGFRGEQDSIVRRRCSLSDLDLDIKTTENSDLRPQWFQGPLDSGEFISVGTYHHLLDRAASSAGVTSAICEVTLTVVATYTAQDALVAACRTFDIGRDDGGDVLMPRSLTATQIRSRAEQQALERWMEGKIPARERSNRRTYMAGRRGT</sequence>
<protein>
    <submittedName>
        <fullName evidence="2">Uncharacterized protein</fullName>
    </submittedName>
</protein>
<gene>
    <name evidence="2" type="ORF">NTH_01186</name>
</gene>
<keyword evidence="1" id="KW-0472">Membrane</keyword>
<keyword evidence="1" id="KW-0812">Transmembrane</keyword>
<dbReference type="Proteomes" id="UP001342418">
    <property type="component" value="Chromosome"/>
</dbReference>
<reference evidence="2 3" key="1">
    <citation type="submission" date="2018-07" db="EMBL/GenBank/DDBJ databases">
        <title>Genome sequence of Nitratireductor thuwali#1536.</title>
        <authorList>
            <person name="Michoud G."/>
            <person name="Merlino G."/>
            <person name="Sefrji F.O."/>
            <person name="Daffonchio D."/>
        </authorList>
    </citation>
    <scope>NUCLEOTIDE SEQUENCE [LARGE SCALE GENOMIC DNA]</scope>
    <source>
        <strain evidence="3">Nit1536</strain>
    </source>
</reference>